<keyword evidence="3 7" id="KW-0223">Dioxygenase</keyword>
<dbReference type="GO" id="GO:0031418">
    <property type="term" value="F:L-ascorbic acid binding"/>
    <property type="evidence" value="ECO:0007669"/>
    <property type="project" value="InterPro"/>
</dbReference>
<dbReference type="GO" id="GO:0051213">
    <property type="term" value="F:dioxygenase activity"/>
    <property type="evidence" value="ECO:0007669"/>
    <property type="project" value="UniProtKB-KW"/>
</dbReference>
<keyword evidence="5" id="KW-0408">Iron</keyword>
<evidence type="ECO:0000256" key="3">
    <source>
        <dbReference type="ARBA" id="ARBA00022964"/>
    </source>
</evidence>
<name>A0A6J7WS12_9CAUD</name>
<dbReference type="Gene3D" id="2.60.120.620">
    <property type="entry name" value="q2cbj1_9rhob like domain"/>
    <property type="match status" value="1"/>
</dbReference>
<accession>A0A6J7WS12</accession>
<evidence type="ECO:0000256" key="2">
    <source>
        <dbReference type="ARBA" id="ARBA00022723"/>
    </source>
</evidence>
<evidence type="ECO:0000256" key="5">
    <source>
        <dbReference type="ARBA" id="ARBA00023004"/>
    </source>
</evidence>
<dbReference type="Pfam" id="PF13640">
    <property type="entry name" value="2OG-FeII_Oxy_3"/>
    <property type="match status" value="1"/>
</dbReference>
<dbReference type="PANTHER" id="PTHR10869:SF246">
    <property type="entry name" value="TRANSMEMBRANE PROLYL 4-HYDROXYLASE"/>
    <property type="match status" value="1"/>
</dbReference>
<proteinExistence type="predicted"/>
<keyword evidence="4" id="KW-0560">Oxidoreductase</keyword>
<evidence type="ECO:0000256" key="1">
    <source>
        <dbReference type="ARBA" id="ARBA00001961"/>
    </source>
</evidence>
<dbReference type="InterPro" id="IPR044862">
    <property type="entry name" value="Pro_4_hyd_alph_FE2OG_OXY"/>
</dbReference>
<evidence type="ECO:0000259" key="6">
    <source>
        <dbReference type="SMART" id="SM00702"/>
    </source>
</evidence>
<dbReference type="GO" id="GO:0005506">
    <property type="term" value="F:iron ion binding"/>
    <property type="evidence" value="ECO:0007669"/>
    <property type="project" value="InterPro"/>
</dbReference>
<reference evidence="7" key="1">
    <citation type="submission" date="2020-05" db="EMBL/GenBank/DDBJ databases">
        <authorList>
            <person name="Chiriac C."/>
            <person name="Salcher M."/>
            <person name="Ghai R."/>
            <person name="Kavagutti S V."/>
        </authorList>
    </citation>
    <scope>NUCLEOTIDE SEQUENCE</scope>
</reference>
<feature type="domain" description="Prolyl 4-hydroxylase alpha subunit" evidence="6">
    <location>
        <begin position="33"/>
        <end position="221"/>
    </location>
</feature>
<keyword evidence="2" id="KW-0479">Metal-binding</keyword>
<organism evidence="7">
    <name type="scientific">uncultured Caudovirales phage</name>
    <dbReference type="NCBI Taxonomy" id="2100421"/>
    <lineage>
        <taxon>Viruses</taxon>
        <taxon>Duplodnaviria</taxon>
        <taxon>Heunggongvirae</taxon>
        <taxon>Uroviricota</taxon>
        <taxon>Caudoviricetes</taxon>
        <taxon>Peduoviridae</taxon>
        <taxon>Maltschvirus</taxon>
        <taxon>Maltschvirus maltsch</taxon>
    </lineage>
</organism>
<protein>
    <submittedName>
        <fullName evidence="7">Oxoglutarate/iron-dependent dioxygenase</fullName>
    </submittedName>
</protein>
<evidence type="ECO:0000256" key="4">
    <source>
        <dbReference type="ARBA" id="ARBA00023002"/>
    </source>
</evidence>
<dbReference type="EMBL" id="LR798257">
    <property type="protein sequence ID" value="CAB5218123.1"/>
    <property type="molecule type" value="Genomic_DNA"/>
</dbReference>
<comment type="cofactor">
    <cofactor evidence="1">
        <name>L-ascorbate</name>
        <dbReference type="ChEBI" id="CHEBI:38290"/>
    </cofactor>
</comment>
<gene>
    <name evidence="7" type="ORF">UFOVP204_5</name>
</gene>
<sequence length="231" mass="26819">MTEWHDLPRSEKEKTRLEPIDIGNGITCINLGYGINLYRNAIPREQGKKIIETLESTLADTSNNFEWHGAMVRDNEIIEESRNCVDFKYKREHIDVNQPGAQGIIGIHKDVEDKLDLCLRHYESLWHLKMHYKEAFNFVKYNPGKYFKVHSDDGPYYTCTISSVVYLNDDYEGGEIAYPRHDLVIKPEAGDILINPSTFVYEHASLEVKSGQKYAVVIMNDYNDMFHKEHS</sequence>
<evidence type="ECO:0000313" key="7">
    <source>
        <dbReference type="EMBL" id="CAB5218123.1"/>
    </source>
</evidence>
<dbReference type="InterPro" id="IPR006620">
    <property type="entry name" value="Pro_4_hyd_alph"/>
</dbReference>
<dbReference type="InterPro" id="IPR045054">
    <property type="entry name" value="P4HA-like"/>
</dbReference>
<dbReference type="PANTHER" id="PTHR10869">
    <property type="entry name" value="PROLYL 4-HYDROXYLASE ALPHA SUBUNIT"/>
    <property type="match status" value="1"/>
</dbReference>
<dbReference type="SMART" id="SM00702">
    <property type="entry name" value="P4Hc"/>
    <property type="match status" value="1"/>
</dbReference>
<dbReference type="GO" id="GO:0016705">
    <property type="term" value="F:oxidoreductase activity, acting on paired donors, with incorporation or reduction of molecular oxygen"/>
    <property type="evidence" value="ECO:0007669"/>
    <property type="project" value="InterPro"/>
</dbReference>